<dbReference type="EnsemblMetazoa" id="SCAU014759-RA">
    <property type="protein sequence ID" value="SCAU014759-PA"/>
    <property type="gene ID" value="SCAU014759"/>
</dbReference>
<gene>
    <name evidence="1" type="primary">106083376</name>
</gene>
<accession>A0A1I8Q832</accession>
<dbReference type="VEuPathDB" id="VectorBase:SCAU014759"/>
<protein>
    <submittedName>
        <fullName evidence="1">Uncharacterized protein</fullName>
    </submittedName>
</protein>
<reference evidence="1" key="1">
    <citation type="submission" date="2020-05" db="UniProtKB">
        <authorList>
            <consortium name="EnsemblMetazoa"/>
        </authorList>
    </citation>
    <scope>IDENTIFICATION</scope>
    <source>
        <strain evidence="1">USDA</strain>
    </source>
</reference>
<dbReference type="Proteomes" id="UP000095300">
    <property type="component" value="Unassembled WGS sequence"/>
</dbReference>
<dbReference type="KEGG" id="scac:106083376"/>
<sequence length="173" mass="19706">MSYLLTEIALEMLGYKFYDIYGVPDDINNFQNVAASDRSANDATSIEPHLSTLLGLDPKSSKRNHTNPMLINLPDGVTKLMDAEYNKVRQQLVRKKLSLTGEYPDPKTIQTTIQILIESEHEKLLAEQQLLQRFRRIVEENLMNMNTVSFEKYLEGFKSTSSTSKSLASEVMN</sequence>
<dbReference type="AlphaFoldDB" id="A0A1I8Q832"/>
<name>A0A1I8Q832_STOCA</name>
<evidence type="ECO:0000313" key="1">
    <source>
        <dbReference type="EnsemblMetazoa" id="SCAU014759-PA"/>
    </source>
</evidence>
<evidence type="ECO:0000313" key="2">
    <source>
        <dbReference type="Proteomes" id="UP000095300"/>
    </source>
</evidence>
<organism evidence="1 2">
    <name type="scientific">Stomoxys calcitrans</name>
    <name type="common">Stable fly</name>
    <name type="synonym">Conops calcitrans</name>
    <dbReference type="NCBI Taxonomy" id="35570"/>
    <lineage>
        <taxon>Eukaryota</taxon>
        <taxon>Metazoa</taxon>
        <taxon>Ecdysozoa</taxon>
        <taxon>Arthropoda</taxon>
        <taxon>Hexapoda</taxon>
        <taxon>Insecta</taxon>
        <taxon>Pterygota</taxon>
        <taxon>Neoptera</taxon>
        <taxon>Endopterygota</taxon>
        <taxon>Diptera</taxon>
        <taxon>Brachycera</taxon>
        <taxon>Muscomorpha</taxon>
        <taxon>Muscoidea</taxon>
        <taxon>Muscidae</taxon>
        <taxon>Stomoxys</taxon>
    </lineage>
</organism>
<proteinExistence type="predicted"/>
<keyword evidence="2" id="KW-1185">Reference proteome</keyword>
<dbReference type="OrthoDB" id="7913971at2759"/>